<evidence type="ECO:0000256" key="3">
    <source>
        <dbReference type="ARBA" id="ARBA00022741"/>
    </source>
</evidence>
<dbReference type="InterPro" id="IPR018485">
    <property type="entry name" value="FGGY_C"/>
</dbReference>
<evidence type="ECO:0000313" key="11">
    <source>
        <dbReference type="Proteomes" id="UP000679307"/>
    </source>
</evidence>
<name>A0ABX8EC07_9ACTN</name>
<keyword evidence="2 10" id="KW-0808">Transferase</keyword>
<dbReference type="InterPro" id="IPR013449">
    <property type="entry name" value="Rhamnulokinase"/>
</dbReference>
<evidence type="ECO:0000259" key="8">
    <source>
        <dbReference type="Pfam" id="PF00370"/>
    </source>
</evidence>
<dbReference type="Pfam" id="PF00370">
    <property type="entry name" value="FGGY_N"/>
    <property type="match status" value="1"/>
</dbReference>
<keyword evidence="3" id="KW-0547">Nucleotide-binding</keyword>
<evidence type="ECO:0000259" key="9">
    <source>
        <dbReference type="Pfam" id="PF02782"/>
    </source>
</evidence>
<evidence type="ECO:0000256" key="5">
    <source>
        <dbReference type="ARBA" id="ARBA00022840"/>
    </source>
</evidence>
<organism evidence="10 11">
    <name type="scientific">Nocardioides aquaticus</name>
    <dbReference type="NCBI Taxonomy" id="160826"/>
    <lineage>
        <taxon>Bacteria</taxon>
        <taxon>Bacillati</taxon>
        <taxon>Actinomycetota</taxon>
        <taxon>Actinomycetes</taxon>
        <taxon>Propionibacteriales</taxon>
        <taxon>Nocardioidaceae</taxon>
        <taxon>Nocardioides</taxon>
    </lineage>
</organism>
<dbReference type="EMBL" id="CP075371">
    <property type="protein sequence ID" value="QVT77968.1"/>
    <property type="molecule type" value="Genomic_DNA"/>
</dbReference>
<keyword evidence="7" id="KW-0684">Rhamnose metabolism</keyword>
<dbReference type="InterPro" id="IPR043129">
    <property type="entry name" value="ATPase_NBD"/>
</dbReference>
<proteinExistence type="inferred from homology"/>
<feature type="domain" description="Carbohydrate kinase FGGY N-terminal" evidence="8">
    <location>
        <begin position="87"/>
        <end position="263"/>
    </location>
</feature>
<dbReference type="PANTHER" id="PTHR10196:SF93">
    <property type="entry name" value="L-RHAMNULOKINASE"/>
    <property type="match status" value="1"/>
</dbReference>
<keyword evidence="5" id="KW-0067">ATP-binding</keyword>
<evidence type="ECO:0000256" key="2">
    <source>
        <dbReference type="ARBA" id="ARBA00022679"/>
    </source>
</evidence>
<evidence type="ECO:0000313" key="10">
    <source>
        <dbReference type="EMBL" id="QVT77968.1"/>
    </source>
</evidence>
<dbReference type="Gene3D" id="3.30.420.40">
    <property type="match status" value="2"/>
</dbReference>
<dbReference type="Proteomes" id="UP000679307">
    <property type="component" value="Chromosome"/>
</dbReference>
<evidence type="ECO:0000256" key="1">
    <source>
        <dbReference type="ARBA" id="ARBA00009156"/>
    </source>
</evidence>
<dbReference type="SUPFAM" id="SSF53067">
    <property type="entry name" value="Actin-like ATPase domain"/>
    <property type="match status" value="2"/>
</dbReference>
<dbReference type="PANTHER" id="PTHR10196">
    <property type="entry name" value="SUGAR KINASE"/>
    <property type="match status" value="1"/>
</dbReference>
<sequence>MSGRPGPGPGAGREVRVAAVDLGATSGRVMVGTVALAAGPGGVDRLELEEVHRFPNAAVRAGDGLFWDVLALHREVVRGLLLAARGGRLDAVGIDSWAVDHGLLDRDGLLLGNPFSHRDKRTDGVAAQVATVVGPAEQYAVNGLAALPFNTVYQLVAARGTAALESAETLLLLPDLLGYWLTGAVGAERTNASTTGLLDIAAGEWATALASRLDLPWSILPPLREPGDVLGALLPEVAAEVGVPEGGLPVVAVASHDTASAVVAVPAAGDDPGGDVAYLSSGTWSLLGLELDAPVLTEDARTAGFTNEGGLDGTVRFLRNVMGLWVLSESLRTWEAAGVPGTDLPTLLAGAADPARATPLHTVVDIDDPRLLPPGDMPSRIAAIAAEAGEPVPGTPVEVVRAVLDSLALAYRRTLHEAVRLAGRDPAVLHVVGGGTRNTLLCQLTADACGLPVVAGPAEAAALGNVLVQARALGLDLPDRAAMRGLVARTHELLRYEPAAGLDWAAAAERLAGAGRPVEVG</sequence>
<accession>A0ABX8EC07</accession>
<feature type="domain" description="Carbohydrate kinase FGGY C-terminal" evidence="9">
    <location>
        <begin position="277"/>
        <end position="472"/>
    </location>
</feature>
<comment type="similarity">
    <text evidence="1">Belongs to the FGGY kinase family.</text>
</comment>
<evidence type="ECO:0000256" key="4">
    <source>
        <dbReference type="ARBA" id="ARBA00022777"/>
    </source>
</evidence>
<dbReference type="Pfam" id="PF02782">
    <property type="entry name" value="FGGY_C"/>
    <property type="match status" value="1"/>
</dbReference>
<protein>
    <submittedName>
        <fullName evidence="10">Rhamnulokinase</fullName>
        <ecNumber evidence="10">2.7.1.5</ecNumber>
    </submittedName>
</protein>
<dbReference type="EC" id="2.7.1.5" evidence="10"/>
<reference evidence="10 11" key="1">
    <citation type="submission" date="2021-05" db="EMBL/GenBank/DDBJ databases">
        <title>Complete genome of Nocardioides aquaticus KCTC 9944T isolated from meromictic and hypersaline Ekho Lake, Antarctica.</title>
        <authorList>
            <person name="Hwang K."/>
            <person name="Kim K.M."/>
            <person name="Choe H."/>
        </authorList>
    </citation>
    <scope>NUCLEOTIDE SEQUENCE [LARGE SCALE GENOMIC DNA]</scope>
    <source>
        <strain evidence="10 11">KCTC 9944</strain>
    </source>
</reference>
<evidence type="ECO:0000256" key="7">
    <source>
        <dbReference type="ARBA" id="ARBA00023308"/>
    </source>
</evidence>
<dbReference type="GO" id="GO:0008993">
    <property type="term" value="F:rhamnulokinase activity"/>
    <property type="evidence" value="ECO:0007669"/>
    <property type="project" value="UniProtKB-EC"/>
</dbReference>
<dbReference type="RefSeq" id="WP_214057622.1">
    <property type="nucleotide sequence ID" value="NZ_CP075371.1"/>
</dbReference>
<keyword evidence="6" id="KW-1015">Disulfide bond</keyword>
<keyword evidence="4" id="KW-0418">Kinase</keyword>
<dbReference type="CDD" id="cd07771">
    <property type="entry name" value="ASKHA_NBD_FGGY_RhaB-like"/>
    <property type="match status" value="1"/>
</dbReference>
<keyword evidence="11" id="KW-1185">Reference proteome</keyword>
<evidence type="ECO:0000256" key="6">
    <source>
        <dbReference type="ARBA" id="ARBA00023157"/>
    </source>
</evidence>
<gene>
    <name evidence="10" type="primary">rhaB</name>
    <name evidence="10" type="ORF">ENKNEFLB_00337</name>
</gene>
<dbReference type="InterPro" id="IPR018484">
    <property type="entry name" value="FGGY_N"/>
</dbReference>